<dbReference type="FunFam" id="1.20.1060.10:FF:000001">
    <property type="entry name" value="DNA polymerase I"/>
    <property type="match status" value="1"/>
</dbReference>
<dbReference type="Gene3D" id="1.20.1060.10">
    <property type="entry name" value="Taq DNA Polymerase, Chain T, domain 4"/>
    <property type="match status" value="1"/>
</dbReference>
<dbReference type="RefSeq" id="WP_189988006.1">
    <property type="nucleotide sequence ID" value="NZ_BMZS01000002.1"/>
</dbReference>
<evidence type="ECO:0000256" key="1">
    <source>
        <dbReference type="ARBA" id="ARBA00007705"/>
    </source>
</evidence>
<dbReference type="Gene3D" id="1.10.150.20">
    <property type="entry name" value="5' to 3' exonuclease, C-terminal subdomain"/>
    <property type="match status" value="2"/>
</dbReference>
<dbReference type="SMART" id="SM00475">
    <property type="entry name" value="53EXOc"/>
    <property type="match status" value="1"/>
</dbReference>
<keyword evidence="12 17" id="KW-0239">DNA-directed DNA polymerase</keyword>
<dbReference type="InterPro" id="IPR008918">
    <property type="entry name" value="HhH2"/>
</dbReference>
<dbReference type="PROSITE" id="PS00447">
    <property type="entry name" value="DNA_POLYMERASE_A"/>
    <property type="match status" value="1"/>
</dbReference>
<evidence type="ECO:0000313" key="21">
    <source>
        <dbReference type="EMBL" id="GHD44468.1"/>
    </source>
</evidence>
<evidence type="ECO:0000313" key="22">
    <source>
        <dbReference type="Proteomes" id="UP000630353"/>
    </source>
</evidence>
<evidence type="ECO:0000256" key="5">
    <source>
        <dbReference type="ARBA" id="ARBA00022679"/>
    </source>
</evidence>
<evidence type="ECO:0000259" key="18">
    <source>
        <dbReference type="SMART" id="SM00474"/>
    </source>
</evidence>
<evidence type="ECO:0000256" key="7">
    <source>
        <dbReference type="ARBA" id="ARBA00022705"/>
    </source>
</evidence>
<evidence type="ECO:0000259" key="19">
    <source>
        <dbReference type="SMART" id="SM00475"/>
    </source>
</evidence>
<keyword evidence="13 17" id="KW-0238">DNA-binding</keyword>
<dbReference type="PRINTS" id="PR00868">
    <property type="entry name" value="DNAPOLI"/>
</dbReference>
<dbReference type="InterPro" id="IPR020045">
    <property type="entry name" value="DNA_polI_H3TH"/>
</dbReference>
<comment type="similarity">
    <text evidence="1 17">Belongs to the DNA polymerase type-A family.</text>
</comment>
<keyword evidence="14 17" id="KW-0234">DNA repair</keyword>
<keyword evidence="10 17" id="KW-0378">Hydrolase</keyword>
<evidence type="ECO:0000256" key="2">
    <source>
        <dbReference type="ARBA" id="ARBA00011541"/>
    </source>
</evidence>
<dbReference type="CDD" id="cd06139">
    <property type="entry name" value="DNA_polA_I_Ecoli_like_exo"/>
    <property type="match status" value="1"/>
</dbReference>
<dbReference type="SMART" id="SM00279">
    <property type="entry name" value="HhH2"/>
    <property type="match status" value="1"/>
</dbReference>
<gene>
    <name evidence="17" type="primary">polA</name>
    <name evidence="21" type="ORF">GCM10017083_11910</name>
</gene>
<dbReference type="NCBIfam" id="NF004397">
    <property type="entry name" value="PRK05755.1"/>
    <property type="match status" value="1"/>
</dbReference>
<comment type="function">
    <text evidence="17">In addition to polymerase activity, this DNA polymerase exhibits 3'-5' and 5'-3' exonuclease activity.</text>
</comment>
<evidence type="ECO:0000256" key="16">
    <source>
        <dbReference type="NCBIfam" id="TIGR00593"/>
    </source>
</evidence>
<dbReference type="EMBL" id="BMZS01000002">
    <property type="protein sequence ID" value="GHD44468.1"/>
    <property type="molecule type" value="Genomic_DNA"/>
</dbReference>
<reference evidence="21" key="1">
    <citation type="journal article" date="2014" name="Int. J. Syst. Evol. Microbiol.">
        <title>Complete genome sequence of Corynebacterium casei LMG S-19264T (=DSM 44701T), isolated from a smear-ripened cheese.</title>
        <authorList>
            <consortium name="US DOE Joint Genome Institute (JGI-PGF)"/>
            <person name="Walter F."/>
            <person name="Albersmeier A."/>
            <person name="Kalinowski J."/>
            <person name="Ruckert C."/>
        </authorList>
    </citation>
    <scope>NUCLEOTIDE SEQUENCE</scope>
    <source>
        <strain evidence="21">KCTC 42651</strain>
    </source>
</reference>
<evidence type="ECO:0000256" key="6">
    <source>
        <dbReference type="ARBA" id="ARBA00022695"/>
    </source>
</evidence>
<dbReference type="EC" id="2.7.7.7" evidence="3 16"/>
<accession>A0A918XPY1</accession>
<keyword evidence="7 17" id="KW-0235">DNA replication</keyword>
<evidence type="ECO:0000256" key="9">
    <source>
        <dbReference type="ARBA" id="ARBA00022763"/>
    </source>
</evidence>
<evidence type="ECO:0000256" key="4">
    <source>
        <dbReference type="ARBA" id="ARBA00020311"/>
    </source>
</evidence>
<dbReference type="Pfam" id="PF02739">
    <property type="entry name" value="5_3_exonuc_N"/>
    <property type="match status" value="1"/>
</dbReference>
<evidence type="ECO:0000256" key="17">
    <source>
        <dbReference type="RuleBase" id="RU004460"/>
    </source>
</evidence>
<evidence type="ECO:0000256" key="14">
    <source>
        <dbReference type="ARBA" id="ARBA00023204"/>
    </source>
</evidence>
<dbReference type="GO" id="GO:0008409">
    <property type="term" value="F:5'-3' exonuclease activity"/>
    <property type="evidence" value="ECO:0007669"/>
    <property type="project" value="UniProtKB-UniRule"/>
</dbReference>
<dbReference type="AlphaFoldDB" id="A0A918XPY1"/>
<keyword evidence="22" id="KW-1185">Reference proteome</keyword>
<evidence type="ECO:0000256" key="12">
    <source>
        <dbReference type="ARBA" id="ARBA00022932"/>
    </source>
</evidence>
<dbReference type="SMART" id="SM00474">
    <property type="entry name" value="35EXOc"/>
    <property type="match status" value="1"/>
</dbReference>
<dbReference type="GO" id="GO:0003677">
    <property type="term" value="F:DNA binding"/>
    <property type="evidence" value="ECO:0007669"/>
    <property type="project" value="UniProtKB-UniRule"/>
</dbReference>
<dbReference type="GO" id="GO:0008408">
    <property type="term" value="F:3'-5' exonuclease activity"/>
    <property type="evidence" value="ECO:0007669"/>
    <property type="project" value="UniProtKB-UniRule"/>
</dbReference>
<dbReference type="SUPFAM" id="SSF56672">
    <property type="entry name" value="DNA/RNA polymerases"/>
    <property type="match status" value="1"/>
</dbReference>
<dbReference type="GO" id="GO:0006302">
    <property type="term" value="P:double-strand break repair"/>
    <property type="evidence" value="ECO:0007669"/>
    <property type="project" value="TreeGrafter"/>
</dbReference>
<evidence type="ECO:0000256" key="15">
    <source>
        <dbReference type="ARBA" id="ARBA00049244"/>
    </source>
</evidence>
<dbReference type="CDD" id="cd08637">
    <property type="entry name" value="DNA_pol_A_pol_I_C"/>
    <property type="match status" value="1"/>
</dbReference>
<evidence type="ECO:0000259" key="20">
    <source>
        <dbReference type="SMART" id="SM00482"/>
    </source>
</evidence>
<dbReference type="InterPro" id="IPR036397">
    <property type="entry name" value="RNaseH_sf"/>
</dbReference>
<evidence type="ECO:0000256" key="13">
    <source>
        <dbReference type="ARBA" id="ARBA00023125"/>
    </source>
</evidence>
<dbReference type="InterPro" id="IPR002421">
    <property type="entry name" value="5-3_exonuclease"/>
</dbReference>
<feature type="domain" description="5'-3' exonuclease" evidence="19">
    <location>
        <begin position="19"/>
        <end position="274"/>
    </location>
</feature>
<dbReference type="InterPro" id="IPR002298">
    <property type="entry name" value="DNA_polymerase_A"/>
</dbReference>
<dbReference type="SUPFAM" id="SSF53098">
    <property type="entry name" value="Ribonuclease H-like"/>
    <property type="match status" value="1"/>
</dbReference>
<dbReference type="InterPro" id="IPR029060">
    <property type="entry name" value="PIN-like_dom_sf"/>
</dbReference>
<comment type="caution">
    <text evidence="21">The sequence shown here is derived from an EMBL/GenBank/DDBJ whole genome shotgun (WGS) entry which is preliminary data.</text>
</comment>
<dbReference type="Gene3D" id="3.40.50.1010">
    <property type="entry name" value="5'-nuclease"/>
    <property type="match status" value="1"/>
</dbReference>
<dbReference type="Pfam" id="PF00476">
    <property type="entry name" value="DNA_pol_A"/>
    <property type="match status" value="1"/>
</dbReference>
<reference evidence="21" key="2">
    <citation type="submission" date="2020-09" db="EMBL/GenBank/DDBJ databases">
        <authorList>
            <person name="Sun Q."/>
            <person name="Kim S."/>
        </authorList>
    </citation>
    <scope>NUCLEOTIDE SEQUENCE</scope>
    <source>
        <strain evidence="21">KCTC 42651</strain>
    </source>
</reference>
<dbReference type="PANTHER" id="PTHR10133">
    <property type="entry name" value="DNA POLYMERASE I"/>
    <property type="match status" value="1"/>
</dbReference>
<sequence length="944" mass="102982">MAESDAQIDAPPPAKEGQSHLYLVDGSGYIFRAYHALPPMTRPDGTPVNAVFGFSAMLVRLIDDLDADHLAVIFDAARENFRNEIYPEYKAQRPEAPEDLIPQFPLIREATRAFNVPCIEMEGFEADDLIATYARLARERGWRVTIVSSDKDLMQLVTDGVDMFDPMKNRPIGRAEVIEKFGVPPEKVVDVQSLAGDSVDNVPGVPGIGIKTAAQLIEEYGDLETLLARAGEIKQPKRRENLIENADKARISKRLVTLRDDVEVPEPLEDLAVRHIDPAGVLPFLKEQAFKRLIARFESEAAQGGSEEGRSAETVAISEAAGADAGYELVQDLDDLKRWIAAAEDQGLVAFDTETTGLDAMRADLVGVSLALSPGRACYIPLRHVGRQPQGDLLGGAPAEEAPKQVPFDAAMALLKDLLENPAVLKVAHNAKYDALVLSRQRNGGIAVAPIDDTMCLSYVLEGGLHGHGLDELAQLHLGHTNIKFEEVCGKGKNQITFAEVALDKARDYAAEDADVTVRLHALLKPRLVAEHMVTVYETLERPLIPVLVAMERNGIKVDPAILRDMSADFAKRMVTLEGEIHGLAGEEFNVGSPKQLGEILFDKMGLSGGKKGKTGAYGTGADVLETLAAEGSELARKVLDWRQVAKLKSTYTDALVESINPDTGRVHTSYSMVGAATGRLSSNDPNLQNIPVRTEEGRKIRTAFVAEPGNLLLSVDYSQIELRLVADIAGIESLRQAFLDGKDIHAQTASEVFGVPLDEMTPETRRRAKAINFGIIYGISGFGLARQLSVPQGEAQAYINAYFERYPGIRDYMDSMKAFAREHGFVETKFGRKVHIQAIRDKNPAMRSFGERAAINAPIQGTAADVIKRAMARLRPALEKADSPARMLLQVHDELVFEVPEDAVEKTAELVREVMEGAAAPTLNLSVPLVADAGWGKSWAEAH</sequence>
<feature type="domain" description="3'-5' exonuclease" evidence="18">
    <location>
        <begin position="327"/>
        <end position="529"/>
    </location>
</feature>
<keyword evidence="8" id="KW-0540">Nuclease</keyword>
<dbReference type="Gene3D" id="3.30.70.370">
    <property type="match status" value="1"/>
</dbReference>
<dbReference type="InterPro" id="IPR019760">
    <property type="entry name" value="DNA-dir_DNA_pol_A_CS"/>
</dbReference>
<feature type="domain" description="DNA-directed DNA polymerase family A palm" evidence="20">
    <location>
        <begin position="698"/>
        <end position="904"/>
    </location>
</feature>
<dbReference type="Gene3D" id="3.30.420.10">
    <property type="entry name" value="Ribonuclease H-like superfamily/Ribonuclease H"/>
    <property type="match status" value="1"/>
</dbReference>
<dbReference type="CDD" id="cd09898">
    <property type="entry name" value="H3TH_53EXO"/>
    <property type="match status" value="1"/>
</dbReference>
<dbReference type="Pfam" id="PF01367">
    <property type="entry name" value="5_3_exonuc"/>
    <property type="match status" value="1"/>
</dbReference>
<evidence type="ECO:0000256" key="11">
    <source>
        <dbReference type="ARBA" id="ARBA00022839"/>
    </source>
</evidence>
<dbReference type="InterPro" id="IPR002562">
    <property type="entry name" value="3'-5'_exonuclease_dom"/>
</dbReference>
<dbReference type="SUPFAM" id="SSF88723">
    <property type="entry name" value="PIN domain-like"/>
    <property type="match status" value="1"/>
</dbReference>
<dbReference type="SMART" id="SM00482">
    <property type="entry name" value="POLAc"/>
    <property type="match status" value="1"/>
</dbReference>
<evidence type="ECO:0000256" key="8">
    <source>
        <dbReference type="ARBA" id="ARBA00022722"/>
    </source>
</evidence>
<dbReference type="PANTHER" id="PTHR10133:SF27">
    <property type="entry name" value="DNA POLYMERASE NU"/>
    <property type="match status" value="1"/>
</dbReference>
<dbReference type="NCBIfam" id="TIGR00593">
    <property type="entry name" value="pola"/>
    <property type="match status" value="1"/>
</dbReference>
<dbReference type="InterPro" id="IPR020046">
    <property type="entry name" value="5-3_exonucl_a-hlix_arch_N"/>
</dbReference>
<proteinExistence type="inferred from homology"/>
<keyword evidence="9 17" id="KW-0227">DNA damage</keyword>
<dbReference type="Proteomes" id="UP000630353">
    <property type="component" value="Unassembled WGS sequence"/>
</dbReference>
<dbReference type="FunFam" id="3.40.50.1010:FF:000001">
    <property type="entry name" value="DNA polymerase I"/>
    <property type="match status" value="1"/>
</dbReference>
<dbReference type="InterPro" id="IPR012337">
    <property type="entry name" value="RNaseH-like_sf"/>
</dbReference>
<dbReference type="Pfam" id="PF01612">
    <property type="entry name" value="DNA_pol_A_exo1"/>
    <property type="match status" value="1"/>
</dbReference>
<organism evidence="21 22">
    <name type="scientific">Thalassobaculum fulvum</name>
    <dbReference type="NCBI Taxonomy" id="1633335"/>
    <lineage>
        <taxon>Bacteria</taxon>
        <taxon>Pseudomonadati</taxon>
        <taxon>Pseudomonadota</taxon>
        <taxon>Alphaproteobacteria</taxon>
        <taxon>Rhodospirillales</taxon>
        <taxon>Thalassobaculaceae</taxon>
        <taxon>Thalassobaculum</taxon>
    </lineage>
</organism>
<dbReference type="GO" id="GO:0006261">
    <property type="term" value="P:DNA-templated DNA replication"/>
    <property type="evidence" value="ECO:0007669"/>
    <property type="project" value="UniProtKB-UniRule"/>
</dbReference>
<dbReference type="FunFam" id="1.10.150.20:FF:000002">
    <property type="entry name" value="DNA polymerase I"/>
    <property type="match status" value="1"/>
</dbReference>
<evidence type="ECO:0000256" key="10">
    <source>
        <dbReference type="ARBA" id="ARBA00022801"/>
    </source>
</evidence>
<dbReference type="InterPro" id="IPR043502">
    <property type="entry name" value="DNA/RNA_pol_sf"/>
</dbReference>
<protein>
    <recommendedName>
        <fullName evidence="4 16">DNA polymerase I</fullName>
        <ecNumber evidence="3 16">2.7.7.7</ecNumber>
    </recommendedName>
</protein>
<evidence type="ECO:0000256" key="3">
    <source>
        <dbReference type="ARBA" id="ARBA00012417"/>
    </source>
</evidence>
<keyword evidence="11 17" id="KW-0269">Exonuclease</keyword>
<keyword evidence="5 17" id="KW-0808">Transferase</keyword>
<dbReference type="InterPro" id="IPR001098">
    <property type="entry name" value="DNA-dir_DNA_pol_A_palm_dom"/>
</dbReference>
<comment type="catalytic activity">
    <reaction evidence="15 17">
        <text>DNA(n) + a 2'-deoxyribonucleoside 5'-triphosphate = DNA(n+1) + diphosphate</text>
        <dbReference type="Rhea" id="RHEA:22508"/>
        <dbReference type="Rhea" id="RHEA-COMP:17339"/>
        <dbReference type="Rhea" id="RHEA-COMP:17340"/>
        <dbReference type="ChEBI" id="CHEBI:33019"/>
        <dbReference type="ChEBI" id="CHEBI:61560"/>
        <dbReference type="ChEBI" id="CHEBI:173112"/>
        <dbReference type="EC" id="2.7.7.7"/>
    </reaction>
</comment>
<dbReference type="FunFam" id="3.30.420.10:FF:000026">
    <property type="entry name" value="DNA polymerase I"/>
    <property type="match status" value="1"/>
</dbReference>
<dbReference type="InterPro" id="IPR018320">
    <property type="entry name" value="DNA_polymerase_1"/>
</dbReference>
<comment type="subunit">
    <text evidence="2">Single-chain monomer with multiple functions.</text>
</comment>
<dbReference type="SUPFAM" id="SSF47807">
    <property type="entry name" value="5' to 3' exonuclease, C-terminal subdomain"/>
    <property type="match status" value="1"/>
</dbReference>
<dbReference type="CDD" id="cd09859">
    <property type="entry name" value="PIN_53EXO"/>
    <property type="match status" value="1"/>
</dbReference>
<dbReference type="InterPro" id="IPR036279">
    <property type="entry name" value="5-3_exonuclease_C_sf"/>
</dbReference>
<name>A0A918XPY1_9PROT</name>
<keyword evidence="6 17" id="KW-0548">Nucleotidyltransferase</keyword>
<dbReference type="FunFam" id="1.10.150.20:FF:000003">
    <property type="entry name" value="DNA polymerase I"/>
    <property type="match status" value="1"/>
</dbReference>
<dbReference type="GO" id="GO:0003887">
    <property type="term" value="F:DNA-directed DNA polymerase activity"/>
    <property type="evidence" value="ECO:0007669"/>
    <property type="project" value="UniProtKB-UniRule"/>
</dbReference>